<proteinExistence type="inferred from homology"/>
<dbReference type="Proteomes" id="UP000824214">
    <property type="component" value="Unassembled WGS sequence"/>
</dbReference>
<comment type="caution">
    <text evidence="7">The sequence shown here is derived from an EMBL/GenBank/DDBJ whole genome shotgun (WGS) entry which is preliminary data.</text>
</comment>
<keyword evidence="4" id="KW-0804">Transcription</keyword>
<dbReference type="PANTHER" id="PTHR43133:SF51">
    <property type="entry name" value="RNA POLYMERASE SIGMA FACTOR"/>
    <property type="match status" value="1"/>
</dbReference>
<evidence type="ECO:0000256" key="4">
    <source>
        <dbReference type="ARBA" id="ARBA00023163"/>
    </source>
</evidence>
<dbReference type="InterPro" id="IPR014284">
    <property type="entry name" value="RNA_pol_sigma-70_dom"/>
</dbReference>
<sequence length="177" mass="20594">MERLVRKAQRGDKNAFMALIEKNQLALYRAAKAILHREEDVEDAVQETICKAFYKLSDLRQPKYFKTWLTRILINCCYDLLRQQKGLVPLEILPEEGASDEWETSLDVQRVLAELGENDRLALTLYYLNDLPIKDIAEMLQISEGAVKQRLSHGRKKFKEAYEERETGKVVARHAKK</sequence>
<dbReference type="InterPro" id="IPR013249">
    <property type="entry name" value="RNA_pol_sigma70_r4_t2"/>
</dbReference>
<accession>A0A9D2LW61</accession>
<evidence type="ECO:0000256" key="1">
    <source>
        <dbReference type="ARBA" id="ARBA00010641"/>
    </source>
</evidence>
<feature type="domain" description="RNA polymerase sigma-70 region 2" evidence="5">
    <location>
        <begin position="19"/>
        <end position="85"/>
    </location>
</feature>
<evidence type="ECO:0000256" key="2">
    <source>
        <dbReference type="ARBA" id="ARBA00023015"/>
    </source>
</evidence>
<dbReference type="Pfam" id="PF08281">
    <property type="entry name" value="Sigma70_r4_2"/>
    <property type="match status" value="1"/>
</dbReference>
<evidence type="ECO:0000256" key="3">
    <source>
        <dbReference type="ARBA" id="ARBA00023082"/>
    </source>
</evidence>
<dbReference type="Pfam" id="PF04542">
    <property type="entry name" value="Sigma70_r2"/>
    <property type="match status" value="1"/>
</dbReference>
<evidence type="ECO:0000313" key="7">
    <source>
        <dbReference type="EMBL" id="HJB36637.1"/>
    </source>
</evidence>
<reference evidence="7" key="2">
    <citation type="submission" date="2021-04" db="EMBL/GenBank/DDBJ databases">
        <authorList>
            <person name="Gilroy R."/>
        </authorList>
    </citation>
    <scope>NUCLEOTIDE SEQUENCE</scope>
    <source>
        <strain evidence="7">ChiBcolR8-3208</strain>
    </source>
</reference>
<evidence type="ECO:0000259" key="5">
    <source>
        <dbReference type="Pfam" id="PF04542"/>
    </source>
</evidence>
<keyword evidence="2" id="KW-0805">Transcription regulation</keyword>
<name>A0A9D2LW61_9FIRM</name>
<keyword evidence="3" id="KW-0731">Sigma factor</keyword>
<dbReference type="GO" id="GO:0006352">
    <property type="term" value="P:DNA-templated transcription initiation"/>
    <property type="evidence" value="ECO:0007669"/>
    <property type="project" value="InterPro"/>
</dbReference>
<dbReference type="InterPro" id="IPR007627">
    <property type="entry name" value="RNA_pol_sigma70_r2"/>
</dbReference>
<dbReference type="GO" id="GO:0016987">
    <property type="term" value="F:sigma factor activity"/>
    <property type="evidence" value="ECO:0007669"/>
    <property type="project" value="UniProtKB-KW"/>
</dbReference>
<evidence type="ECO:0000259" key="6">
    <source>
        <dbReference type="Pfam" id="PF08281"/>
    </source>
</evidence>
<gene>
    <name evidence="7" type="ORF">H9942_01035</name>
</gene>
<dbReference type="Gene3D" id="1.10.10.10">
    <property type="entry name" value="Winged helix-like DNA-binding domain superfamily/Winged helix DNA-binding domain"/>
    <property type="match status" value="1"/>
</dbReference>
<organism evidence="7 8">
    <name type="scientific">Candidatus Acutalibacter ornithocaccae</name>
    <dbReference type="NCBI Taxonomy" id="2838416"/>
    <lineage>
        <taxon>Bacteria</taxon>
        <taxon>Bacillati</taxon>
        <taxon>Bacillota</taxon>
        <taxon>Clostridia</taxon>
        <taxon>Eubacteriales</taxon>
        <taxon>Acutalibacteraceae</taxon>
        <taxon>Acutalibacter</taxon>
    </lineage>
</organism>
<dbReference type="Gene3D" id="1.10.1740.10">
    <property type="match status" value="1"/>
</dbReference>
<dbReference type="InterPro" id="IPR036388">
    <property type="entry name" value="WH-like_DNA-bd_sf"/>
</dbReference>
<evidence type="ECO:0000313" key="8">
    <source>
        <dbReference type="Proteomes" id="UP000824214"/>
    </source>
</evidence>
<dbReference type="InterPro" id="IPR039425">
    <property type="entry name" value="RNA_pol_sigma-70-like"/>
</dbReference>
<dbReference type="GO" id="GO:0003677">
    <property type="term" value="F:DNA binding"/>
    <property type="evidence" value="ECO:0007669"/>
    <property type="project" value="InterPro"/>
</dbReference>
<feature type="domain" description="RNA polymerase sigma factor 70 region 4 type 2" evidence="6">
    <location>
        <begin position="107"/>
        <end position="157"/>
    </location>
</feature>
<reference evidence="7" key="1">
    <citation type="journal article" date="2021" name="PeerJ">
        <title>Extensive microbial diversity within the chicken gut microbiome revealed by metagenomics and culture.</title>
        <authorList>
            <person name="Gilroy R."/>
            <person name="Ravi A."/>
            <person name="Getino M."/>
            <person name="Pursley I."/>
            <person name="Horton D.L."/>
            <person name="Alikhan N.F."/>
            <person name="Baker D."/>
            <person name="Gharbi K."/>
            <person name="Hall N."/>
            <person name="Watson M."/>
            <person name="Adriaenssens E.M."/>
            <person name="Foster-Nyarko E."/>
            <person name="Jarju S."/>
            <person name="Secka A."/>
            <person name="Antonio M."/>
            <person name="Oren A."/>
            <person name="Chaudhuri R.R."/>
            <person name="La Ragione R."/>
            <person name="Hildebrand F."/>
            <person name="Pallen M.J."/>
        </authorList>
    </citation>
    <scope>NUCLEOTIDE SEQUENCE</scope>
    <source>
        <strain evidence="7">ChiBcolR8-3208</strain>
    </source>
</reference>
<dbReference type="CDD" id="cd06171">
    <property type="entry name" value="Sigma70_r4"/>
    <property type="match status" value="1"/>
</dbReference>
<protein>
    <submittedName>
        <fullName evidence="7">Sigma-70 family RNA polymerase sigma factor</fullName>
    </submittedName>
</protein>
<dbReference type="SUPFAM" id="SSF88659">
    <property type="entry name" value="Sigma3 and sigma4 domains of RNA polymerase sigma factors"/>
    <property type="match status" value="1"/>
</dbReference>
<dbReference type="InterPro" id="IPR013324">
    <property type="entry name" value="RNA_pol_sigma_r3/r4-like"/>
</dbReference>
<comment type="similarity">
    <text evidence="1">Belongs to the sigma-70 factor family. ECF subfamily.</text>
</comment>
<dbReference type="EMBL" id="DWXZ01000014">
    <property type="protein sequence ID" value="HJB36637.1"/>
    <property type="molecule type" value="Genomic_DNA"/>
</dbReference>
<dbReference type="PANTHER" id="PTHR43133">
    <property type="entry name" value="RNA POLYMERASE ECF-TYPE SIGMA FACTO"/>
    <property type="match status" value="1"/>
</dbReference>
<dbReference type="NCBIfam" id="TIGR02937">
    <property type="entry name" value="sigma70-ECF"/>
    <property type="match status" value="1"/>
</dbReference>
<dbReference type="SUPFAM" id="SSF88946">
    <property type="entry name" value="Sigma2 domain of RNA polymerase sigma factors"/>
    <property type="match status" value="1"/>
</dbReference>
<dbReference type="AlphaFoldDB" id="A0A9D2LW61"/>
<dbReference type="InterPro" id="IPR013325">
    <property type="entry name" value="RNA_pol_sigma_r2"/>
</dbReference>